<evidence type="ECO:0000259" key="8">
    <source>
        <dbReference type="Pfam" id="PF24967"/>
    </source>
</evidence>
<evidence type="ECO:0000259" key="5">
    <source>
        <dbReference type="Pfam" id="PF12584"/>
    </source>
</evidence>
<feature type="region of interest" description="Disordered" evidence="4">
    <location>
        <begin position="1"/>
        <end position="30"/>
    </location>
</feature>
<dbReference type="Pfam" id="PF24967">
    <property type="entry name" value="NTS_TR130"/>
    <property type="match status" value="1"/>
</dbReference>
<evidence type="ECO:0000313" key="10">
    <source>
        <dbReference type="Proteomes" id="UP000033647"/>
    </source>
</evidence>
<dbReference type="OrthoDB" id="10256906at2759"/>
<dbReference type="InterPro" id="IPR055505">
    <property type="entry name" value="DUF7077"/>
</dbReference>
<name>A0A0F4GAJ2_9PEZI</name>
<evidence type="ECO:0000313" key="9">
    <source>
        <dbReference type="EMBL" id="KJX94012.1"/>
    </source>
</evidence>
<evidence type="ECO:0000256" key="3">
    <source>
        <dbReference type="ARBA" id="ARBA00023034"/>
    </source>
</evidence>
<dbReference type="Pfam" id="PF23274">
    <property type="entry name" value="DUF7077"/>
    <property type="match status" value="1"/>
</dbReference>
<reference evidence="9 10" key="1">
    <citation type="submission" date="2015-03" db="EMBL/GenBank/DDBJ databases">
        <title>RNA-seq based gene annotation and comparative genomics of four Zymoseptoria species reveal species-specific pathogenicity related genes and transposable element activity.</title>
        <authorList>
            <person name="Grandaubert J."/>
            <person name="Bhattacharyya A."/>
            <person name="Stukenbrock E.H."/>
        </authorList>
    </citation>
    <scope>NUCLEOTIDE SEQUENCE [LARGE SCALE GENOMIC DNA]</scope>
    <source>
        <strain evidence="9 10">Zb18110</strain>
    </source>
</reference>
<evidence type="ECO:0000259" key="7">
    <source>
        <dbReference type="Pfam" id="PF23274"/>
    </source>
</evidence>
<dbReference type="InterPro" id="IPR056913">
    <property type="entry name" value="TRAPPC10/Trs130_N"/>
</dbReference>
<dbReference type="InterPro" id="IPR056916">
    <property type="entry name" value="NTS_TR130"/>
</dbReference>
<dbReference type="InterPro" id="IPR045126">
    <property type="entry name" value="TRAPPC10/Trs130"/>
</dbReference>
<comment type="subcellular location">
    <subcellularLocation>
        <location evidence="1">Golgi apparatus</location>
    </subcellularLocation>
</comment>
<feature type="region of interest" description="Disordered" evidence="4">
    <location>
        <begin position="178"/>
        <end position="206"/>
    </location>
</feature>
<dbReference type="GO" id="GO:0006891">
    <property type="term" value="P:intra-Golgi vesicle-mediated transport"/>
    <property type="evidence" value="ECO:0007669"/>
    <property type="project" value="TreeGrafter"/>
</dbReference>
<feature type="domain" description="TRAPPC10/Trs130 N-terminal" evidence="6">
    <location>
        <begin position="116"/>
        <end position="432"/>
    </location>
</feature>
<evidence type="ECO:0000259" key="6">
    <source>
        <dbReference type="Pfam" id="PF23036"/>
    </source>
</evidence>
<dbReference type="GO" id="GO:1990071">
    <property type="term" value="C:TRAPPII protein complex"/>
    <property type="evidence" value="ECO:0007669"/>
    <property type="project" value="InterPro"/>
</dbReference>
<accession>A0A0F4GAJ2</accession>
<evidence type="ECO:0000256" key="2">
    <source>
        <dbReference type="ARBA" id="ARBA00022448"/>
    </source>
</evidence>
<dbReference type="PANTHER" id="PTHR13251:SF3">
    <property type="entry name" value="TRAFFICKING PROTEIN PARTICLE COMPLEX SUBUNIT 10"/>
    <property type="match status" value="1"/>
</dbReference>
<organism evidence="9 10">
    <name type="scientific">Zymoseptoria brevis</name>
    <dbReference type="NCBI Taxonomy" id="1047168"/>
    <lineage>
        <taxon>Eukaryota</taxon>
        <taxon>Fungi</taxon>
        <taxon>Dikarya</taxon>
        <taxon>Ascomycota</taxon>
        <taxon>Pezizomycotina</taxon>
        <taxon>Dothideomycetes</taxon>
        <taxon>Dothideomycetidae</taxon>
        <taxon>Mycosphaerellales</taxon>
        <taxon>Mycosphaerellaceae</taxon>
        <taxon>Zymoseptoria</taxon>
    </lineage>
</organism>
<feature type="region of interest" description="Disordered" evidence="4">
    <location>
        <begin position="1453"/>
        <end position="1476"/>
    </location>
</feature>
<keyword evidence="2" id="KW-0813">Transport</keyword>
<evidence type="ECO:0000256" key="1">
    <source>
        <dbReference type="ARBA" id="ARBA00004555"/>
    </source>
</evidence>
<dbReference type="Pfam" id="PF23036">
    <property type="entry name" value="TRAPPC10_1st"/>
    <property type="match status" value="1"/>
</dbReference>
<proteinExistence type="predicted"/>
<feature type="domain" description="DUF7077" evidence="7">
    <location>
        <begin position="954"/>
        <end position="1073"/>
    </location>
</feature>
<dbReference type="PANTHER" id="PTHR13251">
    <property type="entry name" value="EPILEPSY HOLOPROSENCEPHALY CANDIDATE 1/TMEM1"/>
    <property type="match status" value="1"/>
</dbReference>
<feature type="domain" description="Trs130 NTS" evidence="8">
    <location>
        <begin position="655"/>
        <end position="753"/>
    </location>
</feature>
<dbReference type="EMBL" id="LAFY01004186">
    <property type="protein sequence ID" value="KJX94012.1"/>
    <property type="molecule type" value="Genomic_DNA"/>
</dbReference>
<gene>
    <name evidence="9" type="ORF">TI39_contig4227g00007</name>
</gene>
<dbReference type="Pfam" id="PF12584">
    <property type="entry name" value="TRAPPC10"/>
    <property type="match status" value="1"/>
</dbReference>
<dbReference type="InterPro" id="IPR022233">
    <property type="entry name" value="TRAPPC10/Trs130_C"/>
</dbReference>
<keyword evidence="10" id="KW-1185">Reference proteome</keyword>
<feature type="compositionally biased region" description="Basic and acidic residues" evidence="4">
    <location>
        <begin position="181"/>
        <end position="198"/>
    </location>
</feature>
<dbReference type="STRING" id="1047168.A0A0F4GAJ2"/>
<sequence length="1476" mass="163817">MLQTKLTERGHGKHHPELQQSHRFVPSGGVMGSISHGDVLPDLASRLPLRNLNWHSPPRPLRQIRSLHVDFVADTASQNGRPELARHGSNGPNSLDIVRSGGKIVPKERRHQIPGFRTSPYLKVYILRCDDKEAYKENDRQRIREWIRGNVTASGKRDDHDAFEWMILHVVIPGTAAASEPRWRESSNDPDELKERKGGPKWPGKNTRTVFDRLRADFNETGKAAQDRVSQIRLVKERIPADLVSFLDGVTTLEESVQERENAWNDVITKLKTLILAPFDRRVRHYEADIAEQEARRSLPGWNFCTFFIHKEGLAKALESIGLVEDALALYDELSLGLESIIRDIAAGRAEGTATSFAPFTDDIKARILGSPTQSTDDAHDDTMNTNNDAATLFSKDYRDSIVRSNISVFDFICYLFSRQKVLVLRLANAKSVRVELGARPSKEGGEDLVLTSELCWRASTFIHNAARTLRRDIVAGIRSGKSSYAPTETESIVCSWIWAVAGQVLEQTAAPALLKLTHRDGPDTSTLTNGTPRRADLSIGMGANTHPQRTASLSRPKLAQEPVHPLSRARSQGDRPPSSSGFELKHPGGLPGQAELATYRAELILLRRKMLEQVARLHGWHAGWESAGCMKQRRLEDVDLHNEAEMADVNATSSSTILGQSLRSALRTQKIFEATFEHLTKLAIRHYFTATQSKFVERLTGDLAILECQQGNYEKAASYFESIVNLTETDSWASTDLDTLSSYCKCLKHLERNADYTRVALLLLSKIAARRLEHKVPRSRAGVRTTRDSMADASEVWPNAVEASAVLPDDSVHRMGHFFCDLRLNPQLRHESASDGFSLSFELTNVLDEELQVDEVAAHLVSADDPGSEIWLRSDAGPVKLVVGRNDISVKTTMVTYGPYLVDKIVVSANKLRFVDEVRPEPTALVLNLTGTGPPVVTPAKTPPFVFVYPSANAFSANVRRSRTVHIDKRRHLEISLEAGRDAVRSLEVRLKPATAGLRLWLADIIASGIDRASSPGNKTGELHFGSLEAHASASVQIPYSVEQATKELAVRLEVRYTTDKDTFTFLQPFKISNELPLDVDVDDVFHLDALYSKVTVRARTPLSILEARLSDSAVYTVEAPLMLPLPLAVYRSHPSKLVYKISRKPPVDSVTPKKDAALALDLCYMQTDELLVACLRELFLEGLEQSAFSNLQRLLLPLVIERLQQSIQDSDLEMAAVIGEVRVPDYETVGWWELIRTLPESIRHALEAWLRSWHIQHSVLTVRETATKAAMAHRITISVEVPNLDVVFSAALTLPPTPPLIEGYPPIFKIGAPIKADLQIKHTKDWSARSIFPNVPRVKLHGQDEDDSTFVVDIGANPDTWLVGGQRRRHMKLGDEPLKTISVLLIPLRPGRHALPVVEISPQPTDGDASGPDAGGKTVSCATYFESAGQSVQIVRDMSISMVYIEELSVASSSRPDTASTRESGQPGAWPGNV</sequence>
<protein>
    <submittedName>
        <fullName evidence="9">Tmem1 family protein</fullName>
    </submittedName>
</protein>
<comment type="caution">
    <text evidence="9">The sequence shown here is derived from an EMBL/GenBank/DDBJ whole genome shotgun (WGS) entry which is preliminary data.</text>
</comment>
<feature type="domain" description="TRAPPC10/Trs130 C-terminal" evidence="5">
    <location>
        <begin position="1281"/>
        <end position="1437"/>
    </location>
</feature>
<feature type="compositionally biased region" description="Polar residues" evidence="4">
    <location>
        <begin position="1453"/>
        <end position="1466"/>
    </location>
</feature>
<keyword evidence="3" id="KW-0333">Golgi apparatus</keyword>
<dbReference type="Pfam" id="PF24965">
    <property type="entry name" value="TRS130_4HB"/>
    <property type="match status" value="1"/>
</dbReference>
<dbReference type="GO" id="GO:0005829">
    <property type="term" value="C:cytosol"/>
    <property type="evidence" value="ECO:0007669"/>
    <property type="project" value="GOC"/>
</dbReference>
<evidence type="ECO:0000256" key="4">
    <source>
        <dbReference type="SAM" id="MobiDB-lite"/>
    </source>
</evidence>
<dbReference type="Proteomes" id="UP000033647">
    <property type="component" value="Unassembled WGS sequence"/>
</dbReference>
<feature type="compositionally biased region" description="Basic and acidic residues" evidence="4">
    <location>
        <begin position="1"/>
        <end position="10"/>
    </location>
</feature>
<dbReference type="GO" id="GO:0034498">
    <property type="term" value="P:early endosome to Golgi transport"/>
    <property type="evidence" value="ECO:0007669"/>
    <property type="project" value="TreeGrafter"/>
</dbReference>
<feature type="region of interest" description="Disordered" evidence="4">
    <location>
        <begin position="517"/>
        <end position="592"/>
    </location>
</feature>